<sequence length="315" mass="33525">MKQTSLSAIPEETGLAADPAALAGGCDCHTHVFADPGDFPFAPTRSYTPQTAEAAQLAAHLRALGLGRVVVVQPSVYGLDNGATLHAIETLGRASARGVAGIDVERVTDAELDRLHAGGMRGIRLNLETDGIASAEEGRRLLEAAARRVGGRGWHVQIHARLALIAGLADAMPTLGVPVVLDHFGGTRASTSPAHPDFVRLLAAVRSGAVYVKLSAGHLCAIRNDDFSPLQPLVRALVDARADRMVWGSDWPHPNPGAGVPAHQPCPPHRVDDRAALAALRRSVADDAVFRQIMVSNPERLYGFEHYEHRQEIAP</sequence>
<accession>A0ABP8GE02</accession>
<dbReference type="PANTHER" id="PTHR35563:SF2">
    <property type="entry name" value="BARREL METAL-DEPENDENT HYDROLASE, PUTATIVE (AFU_ORTHOLOGUE AFUA_1G16240)-RELATED"/>
    <property type="match status" value="1"/>
</dbReference>
<evidence type="ECO:0000259" key="1">
    <source>
        <dbReference type="Pfam" id="PF04909"/>
    </source>
</evidence>
<dbReference type="Gene3D" id="3.20.20.140">
    <property type="entry name" value="Metal-dependent hydrolases"/>
    <property type="match status" value="1"/>
</dbReference>
<evidence type="ECO:0000313" key="3">
    <source>
        <dbReference type="Proteomes" id="UP001501671"/>
    </source>
</evidence>
<keyword evidence="3" id="KW-1185">Reference proteome</keyword>
<dbReference type="PANTHER" id="PTHR35563">
    <property type="entry name" value="BARREL METAL-DEPENDENT HYDROLASE, PUTATIVE (AFU_ORTHOLOGUE AFUA_1G16240)-RELATED"/>
    <property type="match status" value="1"/>
</dbReference>
<organism evidence="2 3">
    <name type="scientific">Pigmentiphaga soli</name>
    <dbReference type="NCBI Taxonomy" id="1007095"/>
    <lineage>
        <taxon>Bacteria</taxon>
        <taxon>Pseudomonadati</taxon>
        <taxon>Pseudomonadota</taxon>
        <taxon>Betaproteobacteria</taxon>
        <taxon>Burkholderiales</taxon>
        <taxon>Alcaligenaceae</taxon>
        <taxon>Pigmentiphaga</taxon>
    </lineage>
</organism>
<gene>
    <name evidence="2" type="ORF">GCM10023144_02520</name>
</gene>
<feature type="domain" description="Amidohydrolase-related" evidence="1">
    <location>
        <begin position="26"/>
        <end position="304"/>
    </location>
</feature>
<dbReference type="SUPFAM" id="SSF51556">
    <property type="entry name" value="Metallo-dependent hydrolases"/>
    <property type="match status" value="1"/>
</dbReference>
<dbReference type="Pfam" id="PF04909">
    <property type="entry name" value="Amidohydro_2"/>
    <property type="match status" value="1"/>
</dbReference>
<proteinExistence type="predicted"/>
<evidence type="ECO:0000313" key="2">
    <source>
        <dbReference type="EMBL" id="GAA4322501.1"/>
    </source>
</evidence>
<dbReference type="InterPro" id="IPR052358">
    <property type="entry name" value="Aro_Compnd_Degr_Hydrolases"/>
</dbReference>
<dbReference type="InterPro" id="IPR032466">
    <property type="entry name" value="Metal_Hydrolase"/>
</dbReference>
<dbReference type="RefSeq" id="WP_345245509.1">
    <property type="nucleotide sequence ID" value="NZ_BAABFO010000001.1"/>
</dbReference>
<comment type="caution">
    <text evidence="2">The sequence shown here is derived from an EMBL/GenBank/DDBJ whole genome shotgun (WGS) entry which is preliminary data.</text>
</comment>
<protein>
    <submittedName>
        <fullName evidence="2">Amidohydrolase family protein</fullName>
    </submittedName>
</protein>
<dbReference type="EMBL" id="BAABFO010000001">
    <property type="protein sequence ID" value="GAA4322501.1"/>
    <property type="molecule type" value="Genomic_DNA"/>
</dbReference>
<reference evidence="3" key="1">
    <citation type="journal article" date="2019" name="Int. J. Syst. Evol. Microbiol.">
        <title>The Global Catalogue of Microorganisms (GCM) 10K type strain sequencing project: providing services to taxonomists for standard genome sequencing and annotation.</title>
        <authorList>
            <consortium name="The Broad Institute Genomics Platform"/>
            <consortium name="The Broad Institute Genome Sequencing Center for Infectious Disease"/>
            <person name="Wu L."/>
            <person name="Ma J."/>
        </authorList>
    </citation>
    <scope>NUCLEOTIDE SEQUENCE [LARGE SCALE GENOMIC DNA]</scope>
    <source>
        <strain evidence="3">JCM 17666</strain>
    </source>
</reference>
<name>A0ABP8GE02_9BURK</name>
<dbReference type="Proteomes" id="UP001501671">
    <property type="component" value="Unassembled WGS sequence"/>
</dbReference>
<dbReference type="InterPro" id="IPR006680">
    <property type="entry name" value="Amidohydro-rel"/>
</dbReference>